<gene>
    <name evidence="1" type="ORF">PMYSY11_1666</name>
</gene>
<proteinExistence type="predicted"/>
<protein>
    <submittedName>
        <fullName evidence="1">Uncharacterized protein</fullName>
    </submittedName>
</protein>
<dbReference type="EMBL" id="LR215729">
    <property type="protein sequence ID" value="VEV96713.1"/>
    <property type="molecule type" value="Genomic_DNA"/>
</dbReference>
<sequence length="84" mass="8655">MSRQIPSPSSCIKYLLSSAALLLVMIGEGSLINTAQPVHKATANAAALAVQAAKPQAQGLFAQRGAVPNTFTGQSPRRAPGQNI</sequence>
<organism evidence="1">
    <name type="scientific">Pseudomonas marincola</name>
    <dbReference type="NCBI Taxonomy" id="437900"/>
    <lineage>
        <taxon>Bacteria</taxon>
        <taxon>Pseudomonadati</taxon>
        <taxon>Pseudomonadota</taxon>
        <taxon>Gammaproteobacteria</taxon>
        <taxon>Pseudomonadales</taxon>
        <taxon>Pseudomonadaceae</taxon>
        <taxon>Pseudomonas</taxon>
    </lineage>
</organism>
<dbReference type="RefSeq" id="WP_069900863.1">
    <property type="nucleotide sequence ID" value="NZ_JBALWF010000019.1"/>
</dbReference>
<dbReference type="AlphaFoldDB" id="A0A653E2M0"/>
<name>A0A653E2M0_9PSED</name>
<accession>A0A653E2M0</accession>
<reference evidence="1" key="1">
    <citation type="submission" date="2019-02" db="EMBL/GenBank/DDBJ databases">
        <authorList>
            <consortium name="Genoscope - CEA"/>
            <person name="William W."/>
        </authorList>
    </citation>
    <scope>NUCLEOTIDE SEQUENCE [LARGE SCALE GENOMIC DNA]</scope>
    <source>
        <strain evidence="1">YSy11</strain>
    </source>
</reference>
<evidence type="ECO:0000313" key="1">
    <source>
        <dbReference type="EMBL" id="VEV96713.1"/>
    </source>
</evidence>